<gene>
    <name evidence="2" type="ORF">SAMN05444272_4078</name>
</gene>
<evidence type="ECO:0000313" key="2">
    <source>
        <dbReference type="EMBL" id="SHN09805.1"/>
    </source>
</evidence>
<keyword evidence="1" id="KW-0812">Transmembrane</keyword>
<proteinExistence type="predicted"/>
<feature type="transmembrane region" description="Helical" evidence="1">
    <location>
        <begin position="73"/>
        <end position="96"/>
    </location>
</feature>
<dbReference type="OrthoDB" id="7677661at2"/>
<keyword evidence="3" id="KW-1185">Reference proteome</keyword>
<keyword evidence="1" id="KW-0472">Membrane</keyword>
<sequence>MLSELALSALTDVILACELFFLAGLSLRPEVKLCSPAGIWGITLLLIGLASMLGAIDHGFFEAIGHEGHRPMVVITRVVIVLGSLAMICATAAQYLRGKARMALIGLGGLLALWPLFMILTSDDFLSVILYYSIGLLLLAGFSAANLSRQKNAGVMLVGIVLTLAVSTMIPLQSDGFWGLGLYASYHVLLMPIVFLLYLGGRSFRTGC</sequence>
<dbReference type="InterPro" id="IPR054235">
    <property type="entry name" value="DUF6962"/>
</dbReference>
<dbReference type="Pfam" id="PF22285">
    <property type="entry name" value="DUF6962"/>
    <property type="match status" value="1"/>
</dbReference>
<dbReference type="STRING" id="735517.SAMN05444272_4078"/>
<feature type="transmembrane region" description="Helical" evidence="1">
    <location>
        <begin position="6"/>
        <end position="27"/>
    </location>
</feature>
<keyword evidence="1" id="KW-1133">Transmembrane helix</keyword>
<protein>
    <submittedName>
        <fullName evidence="2">Uncharacterized protein</fullName>
    </submittedName>
</protein>
<feature type="transmembrane region" description="Helical" evidence="1">
    <location>
        <begin position="128"/>
        <end position="147"/>
    </location>
</feature>
<accession>A0A1M7NZY0</accession>
<evidence type="ECO:0000313" key="3">
    <source>
        <dbReference type="Proteomes" id="UP000186002"/>
    </source>
</evidence>
<dbReference type="RefSeq" id="WP_073015180.1">
    <property type="nucleotide sequence ID" value="NZ_FRBW01000005.1"/>
</dbReference>
<evidence type="ECO:0000256" key="1">
    <source>
        <dbReference type="SAM" id="Phobius"/>
    </source>
</evidence>
<feature type="transmembrane region" description="Helical" evidence="1">
    <location>
        <begin position="39"/>
        <end position="61"/>
    </location>
</feature>
<dbReference type="AlphaFoldDB" id="A0A1M7NZY0"/>
<organism evidence="2 3">
    <name type="scientific">Roseibium suaedae</name>
    <dbReference type="NCBI Taxonomy" id="735517"/>
    <lineage>
        <taxon>Bacteria</taxon>
        <taxon>Pseudomonadati</taxon>
        <taxon>Pseudomonadota</taxon>
        <taxon>Alphaproteobacteria</taxon>
        <taxon>Hyphomicrobiales</taxon>
        <taxon>Stappiaceae</taxon>
        <taxon>Roseibium</taxon>
    </lineage>
</organism>
<dbReference type="Proteomes" id="UP000186002">
    <property type="component" value="Unassembled WGS sequence"/>
</dbReference>
<feature type="transmembrane region" description="Helical" evidence="1">
    <location>
        <begin position="154"/>
        <end position="172"/>
    </location>
</feature>
<dbReference type="EMBL" id="FRBW01000005">
    <property type="protein sequence ID" value="SHN09805.1"/>
    <property type="molecule type" value="Genomic_DNA"/>
</dbReference>
<reference evidence="2 3" key="1">
    <citation type="submission" date="2016-11" db="EMBL/GenBank/DDBJ databases">
        <authorList>
            <person name="Jaros S."/>
            <person name="Januszkiewicz K."/>
            <person name="Wedrychowicz H."/>
        </authorList>
    </citation>
    <scope>NUCLEOTIDE SEQUENCE [LARGE SCALE GENOMIC DNA]</scope>
    <source>
        <strain evidence="2 3">DSM 22153</strain>
    </source>
</reference>
<feature type="transmembrane region" description="Helical" evidence="1">
    <location>
        <begin position="178"/>
        <end position="199"/>
    </location>
</feature>
<feature type="transmembrane region" description="Helical" evidence="1">
    <location>
        <begin position="103"/>
        <end position="122"/>
    </location>
</feature>
<name>A0A1M7NZY0_9HYPH</name>